<dbReference type="GO" id="GO:0005813">
    <property type="term" value="C:centrosome"/>
    <property type="evidence" value="ECO:0007669"/>
    <property type="project" value="TreeGrafter"/>
</dbReference>
<name>A0A2B4RVL8_STYPI</name>
<comment type="caution">
    <text evidence="2">The sequence shown here is derived from an EMBL/GenBank/DDBJ whole genome shotgun (WGS) entry which is preliminary data.</text>
</comment>
<organism evidence="2 3">
    <name type="scientific">Stylophora pistillata</name>
    <name type="common">Smooth cauliflower coral</name>
    <dbReference type="NCBI Taxonomy" id="50429"/>
    <lineage>
        <taxon>Eukaryota</taxon>
        <taxon>Metazoa</taxon>
        <taxon>Cnidaria</taxon>
        <taxon>Anthozoa</taxon>
        <taxon>Hexacorallia</taxon>
        <taxon>Scleractinia</taxon>
        <taxon>Astrocoeniina</taxon>
        <taxon>Pocilloporidae</taxon>
        <taxon>Stylophora</taxon>
    </lineage>
</organism>
<evidence type="ECO:0000256" key="1">
    <source>
        <dbReference type="SAM" id="MobiDB-lite"/>
    </source>
</evidence>
<feature type="region of interest" description="Disordered" evidence="1">
    <location>
        <begin position="52"/>
        <end position="86"/>
    </location>
</feature>
<dbReference type="OrthoDB" id="10040207at2759"/>
<keyword evidence="3" id="KW-1185">Reference proteome</keyword>
<dbReference type="InterPro" id="IPR027886">
    <property type="entry name" value="SPMIP4"/>
</dbReference>
<reference evidence="3" key="1">
    <citation type="journal article" date="2017" name="bioRxiv">
        <title>Comparative analysis of the genomes of Stylophora pistillata and Acropora digitifera provides evidence for extensive differences between species of corals.</title>
        <authorList>
            <person name="Voolstra C.R."/>
            <person name="Li Y."/>
            <person name="Liew Y.J."/>
            <person name="Baumgarten S."/>
            <person name="Zoccola D."/>
            <person name="Flot J.-F."/>
            <person name="Tambutte S."/>
            <person name="Allemand D."/>
            <person name="Aranda M."/>
        </authorList>
    </citation>
    <scope>NUCLEOTIDE SEQUENCE [LARGE SCALE GENOMIC DNA]</scope>
</reference>
<dbReference type="Proteomes" id="UP000225706">
    <property type="component" value="Unassembled WGS sequence"/>
</dbReference>
<proteinExistence type="predicted"/>
<dbReference type="PANTHER" id="PTHR31393">
    <property type="entry name" value="C5ORF31"/>
    <property type="match status" value="1"/>
</dbReference>
<dbReference type="PANTHER" id="PTHR31393:SF2">
    <property type="entry name" value="CHROMOSOME 7 OPEN READING FRAME 31"/>
    <property type="match status" value="1"/>
</dbReference>
<gene>
    <name evidence="2" type="ORF">AWC38_SpisGene15267</name>
</gene>
<evidence type="ECO:0000313" key="3">
    <source>
        <dbReference type="Proteomes" id="UP000225706"/>
    </source>
</evidence>
<evidence type="ECO:0000313" key="2">
    <source>
        <dbReference type="EMBL" id="PFX20295.1"/>
    </source>
</evidence>
<dbReference type="EMBL" id="LSMT01000323">
    <property type="protein sequence ID" value="PFX20295.1"/>
    <property type="molecule type" value="Genomic_DNA"/>
</dbReference>
<sequence length="178" mass="20516">MITALQQGLYKEHQGVDLLSRNFESHFLHTPQHHDRITVSQNQFDRYLSRTSRSPKVPWGRSLSYGGLGPTQLPKEYRSKQEPPTRVQKGHWHFGGGVLPFPRGVPIEQYYDLTLLKKSNLRRNDELIFPVVCFGESSALVCQGYTRRVYSLLETFCESWKTCVISVSMQINSVESKQ</sequence>
<accession>A0A2B4RVL8</accession>
<dbReference type="AlphaFoldDB" id="A0A2B4RVL8"/>
<dbReference type="Pfam" id="PF15093">
    <property type="entry name" value="SPMIP4-like"/>
    <property type="match status" value="1"/>
</dbReference>
<protein>
    <submittedName>
        <fullName evidence="2">Uncharacterized protein C7orf31-like</fullName>
    </submittedName>
</protein>